<evidence type="ECO:0000313" key="2">
    <source>
        <dbReference type="EMBL" id="CAJ37315.1"/>
    </source>
</evidence>
<dbReference type="KEGG" id="rci:RCIX2194"/>
<dbReference type="eggNOG" id="arCOG00518">
    <property type="taxonomic scope" value="Archaea"/>
</dbReference>
<dbReference type="RefSeq" id="WP_012035266.1">
    <property type="nucleotide sequence ID" value="NC_009464.1"/>
</dbReference>
<dbReference type="OrthoDB" id="11359at2157"/>
<evidence type="ECO:0000259" key="1">
    <source>
        <dbReference type="Pfam" id="PF01243"/>
    </source>
</evidence>
<accession>Q0W2S8</accession>
<dbReference type="InterPro" id="IPR012349">
    <property type="entry name" value="Split_barrel_FMN-bd"/>
</dbReference>
<dbReference type="Proteomes" id="UP000000663">
    <property type="component" value="Chromosome"/>
</dbReference>
<dbReference type="PANTHER" id="PTHR40660:SF1">
    <property type="entry name" value="5'-PHOSPHATE OXIDASE PUTATIVE DOMAIN-CONTAINING PROTEIN-RELATED"/>
    <property type="match status" value="1"/>
</dbReference>
<evidence type="ECO:0000313" key="3">
    <source>
        <dbReference type="Proteomes" id="UP000000663"/>
    </source>
</evidence>
<proteinExistence type="predicted"/>
<organism evidence="2 3">
    <name type="scientific">Methanocella arvoryzae (strain DSM 22066 / NBRC 105507 / MRE50)</name>
    <dbReference type="NCBI Taxonomy" id="351160"/>
    <lineage>
        <taxon>Archaea</taxon>
        <taxon>Methanobacteriati</taxon>
        <taxon>Methanobacteriota</taxon>
        <taxon>Stenosarchaea group</taxon>
        <taxon>Methanomicrobia</taxon>
        <taxon>Methanocellales</taxon>
        <taxon>Methanocellaceae</taxon>
        <taxon>Methanocella</taxon>
    </lineage>
</organism>
<feature type="domain" description="Pyridoxamine 5'-phosphate oxidase N-terminal" evidence="1">
    <location>
        <begin position="4"/>
        <end position="122"/>
    </location>
</feature>
<dbReference type="InterPro" id="IPR011576">
    <property type="entry name" value="Pyridox_Oxase_N"/>
</dbReference>
<dbReference type="EMBL" id="AM114193">
    <property type="protein sequence ID" value="CAJ37315.1"/>
    <property type="molecule type" value="Genomic_DNA"/>
</dbReference>
<keyword evidence="3" id="KW-1185">Reference proteome</keyword>
<dbReference type="PANTHER" id="PTHR40660">
    <property type="entry name" value="5'-PHOSPHATE OXIDASE PUTATIVE DOMAIN-CONTAINING PROTEIN-RELATED"/>
    <property type="match status" value="1"/>
</dbReference>
<dbReference type="GeneID" id="5143385"/>
<dbReference type="Gene3D" id="2.30.110.10">
    <property type="entry name" value="Electron Transport, Fmn-binding Protein, Chain A"/>
    <property type="match status" value="1"/>
</dbReference>
<reference evidence="2 3" key="1">
    <citation type="journal article" date="2006" name="Science">
        <title>Genome of rice cluster I archaea -- the key methane producers in the rice rhizosphere.</title>
        <authorList>
            <person name="Erkel C."/>
            <person name="Kube M."/>
            <person name="Reinhardt R."/>
            <person name="Liesack W."/>
        </authorList>
    </citation>
    <scope>NUCLEOTIDE SEQUENCE [LARGE SCALE GENOMIC DNA]</scope>
    <source>
        <strain evidence="3">DSM 22066 / NBRC 105507 / MRE50</strain>
    </source>
</reference>
<sequence>MVNLTNEIKQAFDTVKLFPIATASKAGEPNVTPHGFVMLVDDQTVWIGDIFMKTTLKNVQENPRASIYLHGPETKGCYQLKGDITVKSSGPEFEKLNEIVRSKMPGAHAKNLLIMKITGVYQCAPGPAAGDQIL</sequence>
<dbReference type="Pfam" id="PF01243">
    <property type="entry name" value="PNPOx_N"/>
    <property type="match status" value="1"/>
</dbReference>
<protein>
    <recommendedName>
        <fullName evidence="1">Pyridoxamine 5'-phosphate oxidase N-terminal domain-containing protein</fullName>
    </recommendedName>
</protein>
<dbReference type="SUPFAM" id="SSF50475">
    <property type="entry name" value="FMN-binding split barrel"/>
    <property type="match status" value="1"/>
</dbReference>
<name>Q0W2S8_METAR</name>
<dbReference type="AlphaFoldDB" id="Q0W2S8"/>
<gene>
    <name evidence="2" type="ORF">RCIX2194</name>
</gene>
<dbReference type="STRING" id="351160.RCIX2194"/>